<keyword evidence="1" id="KW-0732">Signal</keyword>
<keyword evidence="3" id="KW-1185">Reference proteome</keyword>
<evidence type="ECO:0000256" key="1">
    <source>
        <dbReference type="SAM" id="SignalP"/>
    </source>
</evidence>
<protein>
    <recommendedName>
        <fullName evidence="4">Lipoprotein</fullName>
    </recommendedName>
</protein>
<evidence type="ECO:0000313" key="2">
    <source>
        <dbReference type="EMBL" id="AEA44213.1"/>
    </source>
</evidence>
<reference evidence="3" key="2">
    <citation type="submission" date="2011-02" db="EMBL/GenBank/DDBJ databases">
        <title>The complete genome of Fluviicola taffensis DSM 16823.</title>
        <authorList>
            <consortium name="US DOE Joint Genome Institute (JGI-PGF)"/>
            <person name="Lucas S."/>
            <person name="Copeland A."/>
            <person name="Lapidus A."/>
            <person name="Bruce D."/>
            <person name="Goodwin L."/>
            <person name="Pitluck S."/>
            <person name="Kyrpides N."/>
            <person name="Mavromatis K."/>
            <person name="Ivanova N."/>
            <person name="Mikhailova N."/>
            <person name="Pagani I."/>
            <person name="Chertkov O."/>
            <person name="Detter J.C."/>
            <person name="Han C."/>
            <person name="Tapia R."/>
            <person name="Land M."/>
            <person name="Hauser L."/>
            <person name="Markowitz V."/>
            <person name="Cheng J.-F."/>
            <person name="Hugenholtz P."/>
            <person name="Woyke T."/>
            <person name="Wu D."/>
            <person name="Tindall B."/>
            <person name="Pomrenke H.G."/>
            <person name="Brambilla E."/>
            <person name="Klenk H.-P."/>
            <person name="Eisen J.A."/>
        </authorList>
    </citation>
    <scope>NUCLEOTIDE SEQUENCE [LARGE SCALE GENOMIC DNA]</scope>
    <source>
        <strain evidence="3">DSM 16823 / RW262 / RW262</strain>
    </source>
</reference>
<dbReference type="PROSITE" id="PS51257">
    <property type="entry name" value="PROKAR_LIPOPROTEIN"/>
    <property type="match status" value="1"/>
</dbReference>
<dbReference type="HOGENOM" id="CLU_1666826_0_0_10"/>
<dbReference type="RefSeq" id="WP_013686983.1">
    <property type="nucleotide sequence ID" value="NC_015321.1"/>
</dbReference>
<feature type="signal peptide" evidence="1">
    <location>
        <begin position="1"/>
        <end position="19"/>
    </location>
</feature>
<evidence type="ECO:0008006" key="4">
    <source>
        <dbReference type="Google" id="ProtNLM"/>
    </source>
</evidence>
<dbReference type="Proteomes" id="UP000007463">
    <property type="component" value="Chromosome"/>
</dbReference>
<feature type="chain" id="PRO_5003279661" description="Lipoprotein" evidence="1">
    <location>
        <begin position="20"/>
        <end position="158"/>
    </location>
</feature>
<reference evidence="2 3" key="1">
    <citation type="journal article" date="2011" name="Stand. Genomic Sci.">
        <title>Complete genome sequence of the gliding freshwater bacterium Fluviicola taffensis type strain (RW262).</title>
        <authorList>
            <person name="Woyke T."/>
            <person name="Chertkov O."/>
            <person name="Lapidus A."/>
            <person name="Nolan M."/>
            <person name="Lucas S."/>
            <person name="Del Rio T.G."/>
            <person name="Tice H."/>
            <person name="Cheng J.F."/>
            <person name="Tapia R."/>
            <person name="Han C."/>
            <person name="Goodwin L."/>
            <person name="Pitluck S."/>
            <person name="Liolios K."/>
            <person name="Pagani I."/>
            <person name="Ivanova N."/>
            <person name="Huntemann M."/>
            <person name="Mavromatis K."/>
            <person name="Mikhailova N."/>
            <person name="Pati A."/>
            <person name="Chen A."/>
            <person name="Palaniappan K."/>
            <person name="Land M."/>
            <person name="Hauser L."/>
            <person name="Brambilla E.M."/>
            <person name="Rohde M."/>
            <person name="Mwirichia R."/>
            <person name="Sikorski J."/>
            <person name="Tindall B.J."/>
            <person name="Goker M."/>
            <person name="Bristow J."/>
            <person name="Eisen J.A."/>
            <person name="Markowitz V."/>
            <person name="Hugenholtz P."/>
            <person name="Klenk H.P."/>
            <person name="Kyrpides N.C."/>
        </authorList>
    </citation>
    <scope>NUCLEOTIDE SEQUENCE [LARGE SCALE GENOMIC DNA]</scope>
    <source>
        <strain evidence="3">DSM 16823 / RW262 / RW262</strain>
    </source>
</reference>
<sequence length="158" mass="17475" precursor="true">MKMMKLFISLLFVSLVIFSCGDSKGKKSVQKLLSNYEKLVQYCTDKNQTLDHYTTIIVINEIGTCINCNNIFSKSQGKNLDSDSILFIVSGIGTKVDLSAYVDRKAPNLIYDDSAGFDTLNIVKSCAIITISGKKINSIEEINVKNVYEVSNRGQGVN</sequence>
<dbReference type="STRING" id="755732.Fluta_2227"/>
<organism evidence="2 3">
    <name type="scientific">Fluviicola taffensis (strain DSM 16823 / NCIMB 13979 / RW262)</name>
    <dbReference type="NCBI Taxonomy" id="755732"/>
    <lineage>
        <taxon>Bacteria</taxon>
        <taxon>Pseudomonadati</taxon>
        <taxon>Bacteroidota</taxon>
        <taxon>Flavobacteriia</taxon>
        <taxon>Flavobacteriales</taxon>
        <taxon>Crocinitomicaceae</taxon>
        <taxon>Fluviicola</taxon>
    </lineage>
</organism>
<dbReference type="EMBL" id="CP002542">
    <property type="protein sequence ID" value="AEA44213.1"/>
    <property type="molecule type" value="Genomic_DNA"/>
</dbReference>
<accession>F2IAQ8</accession>
<gene>
    <name evidence="2" type="ordered locus">Fluta_2227</name>
</gene>
<dbReference type="AlphaFoldDB" id="F2IAQ8"/>
<name>F2IAQ8_FLUTR</name>
<proteinExistence type="predicted"/>
<dbReference type="KEGG" id="fte:Fluta_2227"/>
<evidence type="ECO:0000313" key="3">
    <source>
        <dbReference type="Proteomes" id="UP000007463"/>
    </source>
</evidence>